<evidence type="ECO:0000313" key="4">
    <source>
        <dbReference type="EMBL" id="KAG0249728.1"/>
    </source>
</evidence>
<dbReference type="InterPro" id="IPR056691">
    <property type="entry name" value="DUF7789"/>
</dbReference>
<evidence type="ECO:0000256" key="1">
    <source>
        <dbReference type="SAM" id="MobiDB-lite"/>
    </source>
</evidence>
<keyword evidence="2" id="KW-0472">Membrane</keyword>
<dbReference type="AlphaFoldDB" id="A0A9P6TX34"/>
<feature type="compositionally biased region" description="Low complexity" evidence="1">
    <location>
        <begin position="1"/>
        <end position="31"/>
    </location>
</feature>
<dbReference type="Gene3D" id="1.20.120.80">
    <property type="entry name" value="Cytochrome c oxidase, subunit III, four-helix bundle"/>
    <property type="match status" value="1"/>
</dbReference>
<dbReference type="InterPro" id="IPR040410">
    <property type="entry name" value="UPF0658_Golgi"/>
</dbReference>
<feature type="compositionally biased region" description="Low complexity" evidence="1">
    <location>
        <begin position="86"/>
        <end position="95"/>
    </location>
</feature>
<feature type="transmembrane region" description="Helical" evidence="2">
    <location>
        <begin position="436"/>
        <end position="459"/>
    </location>
</feature>
<reference evidence="4" key="1">
    <citation type="journal article" date="2020" name="Fungal Divers.">
        <title>Resolving the Mortierellaceae phylogeny through synthesis of multi-gene phylogenetics and phylogenomics.</title>
        <authorList>
            <person name="Vandepol N."/>
            <person name="Liber J."/>
            <person name="Desiro A."/>
            <person name="Na H."/>
            <person name="Kennedy M."/>
            <person name="Barry K."/>
            <person name="Grigoriev I.V."/>
            <person name="Miller A.N."/>
            <person name="O'Donnell K."/>
            <person name="Stajich J.E."/>
            <person name="Bonito G."/>
        </authorList>
    </citation>
    <scope>NUCLEOTIDE SEQUENCE</scope>
    <source>
        <strain evidence="4">KOD948</strain>
    </source>
</reference>
<feature type="transmembrane region" description="Helical" evidence="2">
    <location>
        <begin position="237"/>
        <end position="255"/>
    </location>
</feature>
<name>A0A9P6TX34_9FUNG</name>
<dbReference type="PANTHER" id="PTHR34391">
    <property type="entry name" value="UPF0658 GOLGI APPARATUS MEMBRANE PROTEIN C1952.10C-RELATED"/>
    <property type="match status" value="1"/>
</dbReference>
<feature type="transmembrane region" description="Helical" evidence="2">
    <location>
        <begin position="209"/>
        <end position="230"/>
    </location>
</feature>
<evidence type="ECO:0000256" key="2">
    <source>
        <dbReference type="SAM" id="Phobius"/>
    </source>
</evidence>
<gene>
    <name evidence="4" type="ORF">BG011_008995</name>
</gene>
<dbReference type="GO" id="GO:0005794">
    <property type="term" value="C:Golgi apparatus"/>
    <property type="evidence" value="ECO:0007669"/>
    <property type="project" value="TreeGrafter"/>
</dbReference>
<dbReference type="Proteomes" id="UP000726737">
    <property type="component" value="Unassembled WGS sequence"/>
</dbReference>
<feature type="transmembrane region" description="Helical" evidence="2">
    <location>
        <begin position="289"/>
        <end position="312"/>
    </location>
</feature>
<feature type="transmembrane region" description="Helical" evidence="2">
    <location>
        <begin position="151"/>
        <end position="175"/>
    </location>
</feature>
<sequence length="492" mass="56200">MNNNTTSNNHNNAVVRQPTQQQQQQLQLQQQHQRRLQEQIQTEDSQRIQLQQDNQHHNHNQFHDQSQYRVQRPAPAQTTGSGGRQEYTNNNSNERNSAESKPPPSYYSYPPQPTSPSSSSLYSPSPKRNEAPFKARIRGLVQFPCSNYGKAMMLVIALEALLVIIMQVVIVLLYFQALIDAPLPAPTSGPYAGVVVPSYLDTRNQSRSIPAYLIVFVFAQLFQLVIAWDAVRAQNTIELIAVVVFNICCFAYSIFEISQIRAALESGASNGFFVPEGLAMELQGSLKPFLIVVIVVIGITQCAVIWLAYQLFQEFGWKIYKKIGADPNMKKMYRAYQIYLVLIKVDLFFFVGFSIQFIYLTLTRRSEDPEYWLTIFVLPLTVVILYIAVYAVRHESRKWMAAFLVAMLCGVVYFIFKVFRMYDIERAEYYVGVNQFLTLFATLCLITILATIANATLCYRNFGKGLKLHLLREDREARNTTSALGERVLEID</sequence>
<dbReference type="GO" id="GO:0016020">
    <property type="term" value="C:membrane"/>
    <property type="evidence" value="ECO:0007669"/>
    <property type="project" value="InterPro"/>
</dbReference>
<dbReference type="InterPro" id="IPR013833">
    <property type="entry name" value="Cyt_c_oxidase_su3_a-hlx"/>
</dbReference>
<feature type="domain" description="DUF7789" evidence="3">
    <location>
        <begin position="324"/>
        <end position="452"/>
    </location>
</feature>
<dbReference type="OrthoDB" id="2448307at2759"/>
<keyword evidence="2" id="KW-1133">Transmembrane helix</keyword>
<dbReference type="EMBL" id="JAAAJA010000776">
    <property type="protein sequence ID" value="KAG0249728.1"/>
    <property type="molecule type" value="Genomic_DNA"/>
</dbReference>
<feature type="transmembrane region" description="Helical" evidence="2">
    <location>
        <begin position="399"/>
        <end position="416"/>
    </location>
</feature>
<dbReference type="GO" id="GO:0022904">
    <property type="term" value="P:respiratory electron transport chain"/>
    <property type="evidence" value="ECO:0007669"/>
    <property type="project" value="InterPro"/>
</dbReference>
<feature type="transmembrane region" description="Helical" evidence="2">
    <location>
        <begin position="371"/>
        <end position="392"/>
    </location>
</feature>
<evidence type="ECO:0000259" key="3">
    <source>
        <dbReference type="Pfam" id="PF25044"/>
    </source>
</evidence>
<dbReference type="Pfam" id="PF25044">
    <property type="entry name" value="DUF7789"/>
    <property type="match status" value="1"/>
</dbReference>
<feature type="region of interest" description="Disordered" evidence="1">
    <location>
        <begin position="1"/>
        <end position="128"/>
    </location>
</feature>
<feature type="compositionally biased region" description="Low complexity" evidence="1">
    <location>
        <begin position="115"/>
        <end position="126"/>
    </location>
</feature>
<evidence type="ECO:0000313" key="5">
    <source>
        <dbReference type="Proteomes" id="UP000726737"/>
    </source>
</evidence>
<feature type="compositionally biased region" description="Pro residues" evidence="1">
    <location>
        <begin position="101"/>
        <end position="114"/>
    </location>
</feature>
<protein>
    <recommendedName>
        <fullName evidence="3">DUF7789 domain-containing protein</fullName>
    </recommendedName>
</protein>
<keyword evidence="5" id="KW-1185">Reference proteome</keyword>
<organism evidence="4 5">
    <name type="scientific">Mortierella polycephala</name>
    <dbReference type="NCBI Taxonomy" id="41804"/>
    <lineage>
        <taxon>Eukaryota</taxon>
        <taxon>Fungi</taxon>
        <taxon>Fungi incertae sedis</taxon>
        <taxon>Mucoromycota</taxon>
        <taxon>Mortierellomycotina</taxon>
        <taxon>Mortierellomycetes</taxon>
        <taxon>Mortierellales</taxon>
        <taxon>Mortierellaceae</taxon>
        <taxon>Mortierella</taxon>
    </lineage>
</organism>
<feature type="transmembrane region" description="Helical" evidence="2">
    <location>
        <begin position="338"/>
        <end position="359"/>
    </location>
</feature>
<keyword evidence="2" id="KW-0812">Transmembrane</keyword>
<accession>A0A9P6TX34</accession>
<comment type="caution">
    <text evidence="4">The sequence shown here is derived from an EMBL/GenBank/DDBJ whole genome shotgun (WGS) entry which is preliminary data.</text>
</comment>
<proteinExistence type="predicted"/>
<dbReference type="GO" id="GO:0004129">
    <property type="term" value="F:cytochrome-c oxidase activity"/>
    <property type="evidence" value="ECO:0007669"/>
    <property type="project" value="InterPro"/>
</dbReference>
<dbReference type="PANTHER" id="PTHR34391:SF1">
    <property type="entry name" value="UPF0658 GOLGI APPARATUS MEMBRANE PROTEIN C1952.10C-RELATED"/>
    <property type="match status" value="1"/>
</dbReference>